<organism evidence="2 3">
    <name type="scientific">Pedobacter westerhofensis</name>
    <dbReference type="NCBI Taxonomy" id="425512"/>
    <lineage>
        <taxon>Bacteria</taxon>
        <taxon>Pseudomonadati</taxon>
        <taxon>Bacteroidota</taxon>
        <taxon>Sphingobacteriia</taxon>
        <taxon>Sphingobacteriales</taxon>
        <taxon>Sphingobacteriaceae</taxon>
        <taxon>Pedobacter</taxon>
    </lineage>
</organism>
<reference evidence="2 3" key="1">
    <citation type="submission" date="2017-05" db="EMBL/GenBank/DDBJ databases">
        <authorList>
            <person name="Varghese N."/>
            <person name="Submissions S."/>
        </authorList>
    </citation>
    <scope>NUCLEOTIDE SEQUENCE [LARGE SCALE GENOMIC DNA]</scope>
    <source>
        <strain evidence="2 3">DSM 19036</strain>
    </source>
</reference>
<dbReference type="Proteomes" id="UP000320300">
    <property type="component" value="Unassembled WGS sequence"/>
</dbReference>
<dbReference type="CDD" id="cd00038">
    <property type="entry name" value="CAP_ED"/>
    <property type="match status" value="1"/>
</dbReference>
<dbReference type="Gene3D" id="2.60.120.10">
    <property type="entry name" value="Jelly Rolls"/>
    <property type="match status" value="1"/>
</dbReference>
<dbReference type="EMBL" id="FXTN01000001">
    <property type="protein sequence ID" value="SMO34327.1"/>
    <property type="molecule type" value="Genomic_DNA"/>
</dbReference>
<accession>A0A521AHQ9</accession>
<evidence type="ECO:0000313" key="3">
    <source>
        <dbReference type="Proteomes" id="UP000320300"/>
    </source>
</evidence>
<dbReference type="Pfam" id="PF00027">
    <property type="entry name" value="cNMP_binding"/>
    <property type="match status" value="1"/>
</dbReference>
<protein>
    <submittedName>
        <fullName evidence="2">cAMP-binding domain of CRP or a regulatory subunit of cAMP-dependent protein kinases</fullName>
    </submittedName>
</protein>
<gene>
    <name evidence="2" type="ORF">SAMN06265348_101213</name>
</gene>
<dbReference type="AlphaFoldDB" id="A0A521AHQ9"/>
<feature type="domain" description="Cyclic nucleotide-binding" evidence="1">
    <location>
        <begin position="44"/>
        <end position="137"/>
    </location>
</feature>
<dbReference type="SUPFAM" id="SSF51206">
    <property type="entry name" value="cAMP-binding domain-like"/>
    <property type="match status" value="1"/>
</dbReference>
<name>A0A521AHQ9_9SPHI</name>
<dbReference type="InterPro" id="IPR014710">
    <property type="entry name" value="RmlC-like_jellyroll"/>
</dbReference>
<proteinExistence type="predicted"/>
<dbReference type="InterPro" id="IPR018490">
    <property type="entry name" value="cNMP-bd_dom_sf"/>
</dbReference>
<evidence type="ECO:0000313" key="2">
    <source>
        <dbReference type="EMBL" id="SMO34327.1"/>
    </source>
</evidence>
<dbReference type="InterPro" id="IPR000595">
    <property type="entry name" value="cNMP-bd_dom"/>
</dbReference>
<keyword evidence="3" id="KW-1185">Reference proteome</keyword>
<evidence type="ECO:0000259" key="1">
    <source>
        <dbReference type="Pfam" id="PF00027"/>
    </source>
</evidence>
<sequence length="212" mass="24298">MLTLLLHNNSVAQSMQYSFSDYLRSIVNLDAQCITIIRERAKEVYFPKGHIISSAGTVCRYAYFLISGEARSFYTNFSGKTTTWIFHFNQPVSNVKNLLIVDYKSFLNGKPASLTSETLTSIKAIQISKSDLDYALQHSLIFERAMRKVSDKSFIVAYDRAFTLLTMSATERYHKLIEEEPHLLQMFSNQYIASYLGITPQSLSRIRSNYLP</sequence>